<dbReference type="Proteomes" id="UP000685013">
    <property type="component" value="Chromosome 15"/>
</dbReference>
<sequence length="278" mass="31868">MIVAKDSYRGEDASINEDHPYPHDEEAEETLSLCDLPIFSDESNCDKQDRSASFDNEDTFFEFFSDNFSVSDSTYSGSGDIIFCGKFIPEKQPSESQNTERIASEKFSEKNCQFRTKSHSFDAKKSSAIDARGCEIAYARTTRRVKSFDPVSISLLKNPECIKRKRTRKMEKYDLPAERAMIMESWPKKSRWFLFLFGSMRLPKEMELSEIRTRQQRSRRPAMFLPSEERTVGRGSSGKKTTAHVLWKVLRTLVMGCSSSDQNVVVNGSLRPIPVAWD</sequence>
<feature type="compositionally biased region" description="Basic and acidic residues" evidence="1">
    <location>
        <begin position="1"/>
        <end position="24"/>
    </location>
</feature>
<organism evidence="2 3">
    <name type="scientific">Cucurbita argyrosperma subsp. sororia</name>
    <dbReference type="NCBI Taxonomy" id="37648"/>
    <lineage>
        <taxon>Eukaryota</taxon>
        <taxon>Viridiplantae</taxon>
        <taxon>Streptophyta</taxon>
        <taxon>Embryophyta</taxon>
        <taxon>Tracheophyta</taxon>
        <taxon>Spermatophyta</taxon>
        <taxon>Magnoliopsida</taxon>
        <taxon>eudicotyledons</taxon>
        <taxon>Gunneridae</taxon>
        <taxon>Pentapetalae</taxon>
        <taxon>rosids</taxon>
        <taxon>fabids</taxon>
        <taxon>Cucurbitales</taxon>
        <taxon>Cucurbitaceae</taxon>
        <taxon>Cucurbiteae</taxon>
        <taxon>Cucurbita</taxon>
    </lineage>
</organism>
<reference evidence="2 3" key="1">
    <citation type="journal article" date="2021" name="Hortic Res">
        <title>The domestication of Cucurbita argyrosperma as revealed by the genome of its wild relative.</title>
        <authorList>
            <person name="Barrera-Redondo J."/>
            <person name="Sanchez-de la Vega G."/>
            <person name="Aguirre-Liguori J.A."/>
            <person name="Castellanos-Morales G."/>
            <person name="Gutierrez-Guerrero Y.T."/>
            <person name="Aguirre-Dugua X."/>
            <person name="Aguirre-Planter E."/>
            <person name="Tenaillon M.I."/>
            <person name="Lira-Saade R."/>
            <person name="Eguiarte L.E."/>
        </authorList>
    </citation>
    <scope>NUCLEOTIDE SEQUENCE [LARGE SCALE GENOMIC DNA]</scope>
    <source>
        <strain evidence="2">JBR-2021</strain>
    </source>
</reference>
<evidence type="ECO:0000313" key="3">
    <source>
        <dbReference type="Proteomes" id="UP000685013"/>
    </source>
</evidence>
<comment type="caution">
    <text evidence="2">The sequence shown here is derived from an EMBL/GenBank/DDBJ whole genome shotgun (WGS) entry which is preliminary data.</text>
</comment>
<dbReference type="PANTHER" id="PTHR34130:SF5">
    <property type="entry name" value="OS08G0243800 PROTEIN"/>
    <property type="match status" value="1"/>
</dbReference>
<name>A0AAV6MAT0_9ROSI</name>
<feature type="region of interest" description="Disordered" evidence="1">
    <location>
        <begin position="1"/>
        <end position="27"/>
    </location>
</feature>
<dbReference type="AlphaFoldDB" id="A0AAV6MAT0"/>
<evidence type="ECO:0000313" key="2">
    <source>
        <dbReference type="EMBL" id="KAG6578747.1"/>
    </source>
</evidence>
<dbReference type="EMBL" id="JAGKQH010000015">
    <property type="protein sequence ID" value="KAG6578747.1"/>
    <property type="molecule type" value="Genomic_DNA"/>
</dbReference>
<accession>A0AAV6MAT0</accession>
<dbReference type="PANTHER" id="PTHR34130">
    <property type="entry name" value="OS08G0243800 PROTEIN"/>
    <property type="match status" value="1"/>
</dbReference>
<evidence type="ECO:0000256" key="1">
    <source>
        <dbReference type="SAM" id="MobiDB-lite"/>
    </source>
</evidence>
<gene>
    <name evidence="2" type="ORF">SDJN03_23195</name>
</gene>
<feature type="non-terminal residue" evidence="2">
    <location>
        <position position="1"/>
    </location>
</feature>
<proteinExistence type="predicted"/>
<protein>
    <submittedName>
        <fullName evidence="2">Uncharacterized protein</fullName>
    </submittedName>
</protein>
<keyword evidence="3" id="KW-1185">Reference proteome</keyword>